<evidence type="ECO:0000256" key="2">
    <source>
        <dbReference type="ARBA" id="ARBA00022917"/>
    </source>
</evidence>
<evidence type="ECO:0000256" key="1">
    <source>
        <dbReference type="ARBA" id="ARBA00009798"/>
    </source>
</evidence>
<dbReference type="GO" id="GO:0016829">
    <property type="term" value="F:lyase activity"/>
    <property type="evidence" value="ECO:0007669"/>
    <property type="project" value="UniProtKB-KW"/>
</dbReference>
<evidence type="ECO:0000256" key="4">
    <source>
        <dbReference type="PIRNR" id="PIRNR006181"/>
    </source>
</evidence>
<dbReference type="EMBL" id="FOOU01000003">
    <property type="protein sequence ID" value="SFG08071.1"/>
    <property type="molecule type" value="Genomic_DNA"/>
</dbReference>
<proteinExistence type="inferred from homology"/>
<evidence type="ECO:0000256" key="3">
    <source>
        <dbReference type="ARBA" id="ARBA00023239"/>
    </source>
</evidence>
<keyword evidence="3 4" id="KW-0456">Lyase</keyword>
<organism evidence="6 7">
    <name type="scientific">Neptunomonas qingdaonensis</name>
    <dbReference type="NCBI Taxonomy" id="1045558"/>
    <lineage>
        <taxon>Bacteria</taxon>
        <taxon>Pseudomonadati</taxon>
        <taxon>Pseudomonadota</taxon>
        <taxon>Gammaproteobacteria</taxon>
        <taxon>Oceanospirillales</taxon>
        <taxon>Oceanospirillaceae</taxon>
        <taxon>Neptunomonas</taxon>
    </lineage>
</organism>
<dbReference type="OrthoDB" id="9809296at2"/>
<dbReference type="STRING" id="1045558.SAMN05216175_103152"/>
<dbReference type="AlphaFoldDB" id="A0A1I2P3P6"/>
<dbReference type="SUPFAM" id="SSF55826">
    <property type="entry name" value="YbaK/ProRS associated domain"/>
    <property type="match status" value="1"/>
</dbReference>
<dbReference type="InterPro" id="IPR036754">
    <property type="entry name" value="YbaK/aa-tRNA-synt-asso_dom_sf"/>
</dbReference>
<dbReference type="Gene3D" id="3.90.960.10">
    <property type="entry name" value="YbaK/aminoacyl-tRNA synthetase-associated domain"/>
    <property type="match status" value="1"/>
</dbReference>
<dbReference type="RefSeq" id="WP_090725650.1">
    <property type="nucleotide sequence ID" value="NZ_FOOU01000003.1"/>
</dbReference>
<dbReference type="PANTHER" id="PTHR30411:SF0">
    <property type="entry name" value="CYS-TRNA(PRO)_CYS-TRNA(CYS) DEACYLASE YBAK"/>
    <property type="match status" value="1"/>
</dbReference>
<keyword evidence="2 4" id="KW-0648">Protein biosynthesis</keyword>
<dbReference type="InterPro" id="IPR007214">
    <property type="entry name" value="YbaK/aa-tRNA-synth-assoc-dom"/>
</dbReference>
<dbReference type="InterPro" id="IPR004369">
    <property type="entry name" value="Prolyl-tRNA_editing_YbaK/EbsC"/>
</dbReference>
<evidence type="ECO:0000313" key="6">
    <source>
        <dbReference type="EMBL" id="SFG08071.1"/>
    </source>
</evidence>
<reference evidence="7" key="1">
    <citation type="submission" date="2016-10" db="EMBL/GenBank/DDBJ databases">
        <authorList>
            <person name="Varghese N."/>
            <person name="Submissions S."/>
        </authorList>
    </citation>
    <scope>NUCLEOTIDE SEQUENCE [LARGE SCALE GENOMIC DNA]</scope>
    <source>
        <strain evidence="7">CGMCC 1.10971</strain>
    </source>
</reference>
<protein>
    <recommendedName>
        <fullName evidence="4">Cys-tRNA(Pro)/Cys-tRNA(Cys) deacylase</fullName>
        <ecNumber evidence="4">4.2.-.-</ecNumber>
    </recommendedName>
</protein>
<dbReference type="NCBIfam" id="TIGR00011">
    <property type="entry name" value="YbaK_EbsC"/>
    <property type="match status" value="1"/>
</dbReference>
<sequence length="157" mass="16674">MTPAVNSVKRAKKSYVLHEYAHNPGSASYGEEAAVLLQQEPARVFKTLMVAMEGNQKKLAVAVVPVSGQLNLKAMALALQVKKVVMAEAPAAERSSGYIVGGISPLGQKRALPTIIDETARHFATIYFSAGKRGLELEMSAGDLAMLTSAGFADISR</sequence>
<dbReference type="GO" id="GO:0006412">
    <property type="term" value="P:translation"/>
    <property type="evidence" value="ECO:0007669"/>
    <property type="project" value="UniProtKB-KW"/>
</dbReference>
<dbReference type="Pfam" id="PF04073">
    <property type="entry name" value="tRNA_edit"/>
    <property type="match status" value="1"/>
</dbReference>
<dbReference type="Proteomes" id="UP000198623">
    <property type="component" value="Unassembled WGS sequence"/>
</dbReference>
<keyword evidence="7" id="KW-1185">Reference proteome</keyword>
<evidence type="ECO:0000259" key="5">
    <source>
        <dbReference type="Pfam" id="PF04073"/>
    </source>
</evidence>
<feature type="domain" description="YbaK/aminoacyl-tRNA synthetase-associated" evidence="5">
    <location>
        <begin position="31"/>
        <end position="145"/>
    </location>
</feature>
<dbReference type="GO" id="GO:0002161">
    <property type="term" value="F:aminoacyl-tRNA deacylase activity"/>
    <property type="evidence" value="ECO:0007669"/>
    <property type="project" value="InterPro"/>
</dbReference>
<comment type="similarity">
    <text evidence="1 4">Belongs to the prolyl-tRNA editing family. YbaK/EbsC subfamily.</text>
</comment>
<dbReference type="CDD" id="cd00002">
    <property type="entry name" value="YbaK_deacylase"/>
    <property type="match status" value="1"/>
</dbReference>
<dbReference type="PIRSF" id="PIRSF006181">
    <property type="entry name" value="EbsC_YbaK"/>
    <property type="match status" value="1"/>
</dbReference>
<name>A0A1I2P3P6_9GAMM</name>
<dbReference type="PANTHER" id="PTHR30411">
    <property type="entry name" value="CYTOPLASMIC PROTEIN"/>
    <property type="match status" value="1"/>
</dbReference>
<accession>A0A1I2P3P6</accession>
<dbReference type="EC" id="4.2.-.-" evidence="4"/>
<evidence type="ECO:0000313" key="7">
    <source>
        <dbReference type="Proteomes" id="UP000198623"/>
    </source>
</evidence>
<gene>
    <name evidence="6" type="ORF">SAMN05216175_103152</name>
</gene>